<comment type="subcellular location">
    <subcellularLocation>
        <location evidence="1">Secreted</location>
    </subcellularLocation>
</comment>
<dbReference type="RefSeq" id="WP_170084567.1">
    <property type="nucleotide sequence ID" value="NZ_WOWB01000009.1"/>
</dbReference>
<dbReference type="SUPFAM" id="SSF103647">
    <property type="entry name" value="TSP type-3 repeat"/>
    <property type="match status" value="1"/>
</dbReference>
<proteinExistence type="predicted"/>
<dbReference type="GO" id="GO:0008237">
    <property type="term" value="F:metallopeptidase activity"/>
    <property type="evidence" value="ECO:0007669"/>
    <property type="project" value="InterPro"/>
</dbReference>
<dbReference type="InterPro" id="IPR028974">
    <property type="entry name" value="TSP_type-3_rpt"/>
</dbReference>
<evidence type="ECO:0000256" key="2">
    <source>
        <dbReference type="ARBA" id="ARBA00022525"/>
    </source>
</evidence>
<dbReference type="PROSITE" id="PS51257">
    <property type="entry name" value="PROKAR_LIPOPROTEIN"/>
    <property type="match status" value="1"/>
</dbReference>
<feature type="compositionally biased region" description="Low complexity" evidence="5">
    <location>
        <begin position="43"/>
        <end position="60"/>
    </location>
</feature>
<dbReference type="Proteomes" id="UP000610611">
    <property type="component" value="Unassembled WGS sequence"/>
</dbReference>
<evidence type="ECO:0000313" key="6">
    <source>
        <dbReference type="EMBL" id="NLV08334.1"/>
    </source>
</evidence>
<evidence type="ECO:0000256" key="1">
    <source>
        <dbReference type="ARBA" id="ARBA00004613"/>
    </source>
</evidence>
<dbReference type="SUPFAM" id="SSF55486">
    <property type="entry name" value="Metalloproteases ('zincins'), catalytic domain"/>
    <property type="match status" value="1"/>
</dbReference>
<accession>A0A847UAT3</accession>
<evidence type="ECO:0000256" key="5">
    <source>
        <dbReference type="SAM" id="MobiDB-lite"/>
    </source>
</evidence>
<dbReference type="InterPro" id="IPR024079">
    <property type="entry name" value="MetalloPept_cat_dom_sf"/>
</dbReference>
<sequence length="764" mass="80620">MRRPCITLLLVGLVILSGCSGFGLSDSSPERAMGTATEAAIQDDATTEASTTTSTPAPVDSDGDGLTDAREQELGTNPHQNDSDSDGLADAVELQLNTDPTVADTDGDSLVDGREVSKYGTNPRVADSDRDGLSDSTEVEGRSNPTRWDTDRDGLNDKREATLGTNPSQRDTDGDGIPDGLEVKRPSIYPDADPLRKDVYVELDYMTGNGLSRNDYNTEEVVEEFATAPVTNPDGTEGIALHIRYDEAVPYRDGIYFSSVSRNENLNNFDAYEAKFRDFERKGYHYALGVNDLQRSNADTMRLGGMAGVGKFAFEPDQSVFAHELGHSLGLKEFRGVDSEKIPYSEYPSVMNYNSPNDAVGYATGGESGTSQNDWSVITNSMGRGLDTNGVRARCVNPEFAGGVGTESNPYEVETVDQLSCIRADLDANYELTADINAAGRTGFRSIGGYGSVFRGTLDGNGHAIRNLTLRQPHRGSVALFGVTGGTIHDLRITDADVVAKESVAILAHENRGVIRNVTVTGTVSGSPTDAGYGGSNIGGVVVTNGDSTGNRYKTDTDAKLVRVKSNVNVTGKGAGGVAVVNTGRIVQSAALGDVNGAFVGNPGEIGGLVGTNVGRINQSFATGNVTGGWKVGGLAGVHARGRITDSFANGTVHGHHRTIGGLIGHNMQGGTIDRAYSASRVTTSENPPQVGGVIGKMDGGTVTNTYWNVSRSGVEQAVGDGSADISRAKTREKLSGLDFEAVWQSTSGNPTLQWASETRLPST</sequence>
<name>A0A847UAT3_9EURY</name>
<dbReference type="GO" id="GO:0005509">
    <property type="term" value="F:calcium ion binding"/>
    <property type="evidence" value="ECO:0007669"/>
    <property type="project" value="InterPro"/>
</dbReference>
<feature type="region of interest" description="Disordered" evidence="5">
    <location>
        <begin position="40"/>
        <end position="189"/>
    </location>
</feature>
<dbReference type="AlphaFoldDB" id="A0A847UAT3"/>
<dbReference type="Gene3D" id="4.10.1080.10">
    <property type="entry name" value="TSP type-3 repeat"/>
    <property type="match status" value="1"/>
</dbReference>
<dbReference type="EMBL" id="WOWB01000009">
    <property type="protein sequence ID" value="NLV08334.1"/>
    <property type="molecule type" value="Genomic_DNA"/>
</dbReference>
<keyword evidence="3" id="KW-0732">Signal</keyword>
<feature type="compositionally biased region" description="Basic and acidic residues" evidence="5">
    <location>
        <begin position="148"/>
        <end position="161"/>
    </location>
</feature>
<organism evidence="6 7">
    <name type="scientific">Haloarcula rubripromontorii</name>
    <dbReference type="NCBI Taxonomy" id="1705562"/>
    <lineage>
        <taxon>Archaea</taxon>
        <taxon>Methanobacteriati</taxon>
        <taxon>Methanobacteriota</taxon>
        <taxon>Stenosarchaea group</taxon>
        <taxon>Halobacteria</taxon>
        <taxon>Halobacteriales</taxon>
        <taxon>Haloarculaceae</taxon>
        <taxon>Haloarcula</taxon>
    </lineage>
</organism>
<keyword evidence="2" id="KW-0964">Secreted</keyword>
<gene>
    <name evidence="6" type="ORF">GOC83_19645</name>
</gene>
<dbReference type="Gene3D" id="3.40.390.10">
    <property type="entry name" value="Collagenase (Catalytic Domain)"/>
    <property type="match status" value="1"/>
</dbReference>
<dbReference type="PANTHER" id="PTHR37467">
    <property type="entry name" value="EXPORTED CALCIUM-BINDING GLYCOPROTEIN-RELATED"/>
    <property type="match status" value="1"/>
</dbReference>
<evidence type="ECO:0008006" key="8">
    <source>
        <dbReference type="Google" id="ProtNLM"/>
    </source>
</evidence>
<keyword evidence="4" id="KW-0106">Calcium</keyword>
<dbReference type="PANTHER" id="PTHR37467:SF1">
    <property type="entry name" value="EXPORTED CALCIUM-BINDING GLYCOPROTEIN"/>
    <property type="match status" value="1"/>
</dbReference>
<evidence type="ECO:0000256" key="3">
    <source>
        <dbReference type="ARBA" id="ARBA00022729"/>
    </source>
</evidence>
<evidence type="ECO:0000256" key="4">
    <source>
        <dbReference type="ARBA" id="ARBA00022837"/>
    </source>
</evidence>
<dbReference type="InterPro" id="IPR059100">
    <property type="entry name" value="TSP3_bac"/>
</dbReference>
<dbReference type="InterPro" id="IPR053180">
    <property type="entry name" value="Ca-binding_acidic-repeat"/>
</dbReference>
<comment type="caution">
    <text evidence="6">The sequence shown here is derived from an EMBL/GenBank/DDBJ whole genome shotgun (WGS) entry which is preliminary data.</text>
</comment>
<dbReference type="Gene3D" id="2.160.20.110">
    <property type="match status" value="1"/>
</dbReference>
<reference evidence="6" key="1">
    <citation type="submission" date="2019-12" db="EMBL/GenBank/DDBJ databases">
        <title>The whole-genome sequencing of Haloarcula japonica strain pws8.</title>
        <authorList>
            <person name="Verma D.K."/>
            <person name="Gopal K."/>
            <person name="Prasad E.S."/>
        </authorList>
    </citation>
    <scope>NUCLEOTIDE SEQUENCE</scope>
    <source>
        <strain evidence="6">Pws8</strain>
    </source>
</reference>
<evidence type="ECO:0000313" key="7">
    <source>
        <dbReference type="Proteomes" id="UP000610611"/>
    </source>
</evidence>
<protein>
    <recommendedName>
        <fullName evidence="8">Peptidase M26</fullName>
    </recommendedName>
</protein>
<dbReference type="Pfam" id="PF18884">
    <property type="entry name" value="TSP3_bac"/>
    <property type="match status" value="6"/>
</dbReference>